<sequence>MLKTLLAAGAMAVALIASPAAAQVIERSDDHFVLRYEIDLEYPPEDMWTALGQIGEWWDSAHTWSGDASNMSVTLEPGACFCERLADGTDFEHGRVVEADPETGVLFDAPLGPLKGKATMARWSVGWTGSPMGAGTRLVMTYVVRGPGVGAWAEGVDSVMRTQYGRYSHFMHYGEAPEPSPPTPTP</sequence>
<dbReference type="Gene3D" id="3.30.530.20">
    <property type="match status" value="1"/>
</dbReference>
<dbReference type="Proteomes" id="UP001501352">
    <property type="component" value="Unassembled WGS sequence"/>
</dbReference>
<evidence type="ECO:0000256" key="1">
    <source>
        <dbReference type="SAM" id="SignalP"/>
    </source>
</evidence>
<dbReference type="InterPro" id="IPR023393">
    <property type="entry name" value="START-like_dom_sf"/>
</dbReference>
<feature type="chain" id="PRO_5046497116" evidence="1">
    <location>
        <begin position="23"/>
        <end position="186"/>
    </location>
</feature>
<gene>
    <name evidence="2" type="ORF">GCM10009422_05670</name>
</gene>
<name>A0ABN1GKS0_9CAUL</name>
<evidence type="ECO:0000313" key="3">
    <source>
        <dbReference type="Proteomes" id="UP001501352"/>
    </source>
</evidence>
<accession>A0ABN1GKS0</accession>
<keyword evidence="3" id="KW-1185">Reference proteome</keyword>
<dbReference type="SUPFAM" id="SSF55961">
    <property type="entry name" value="Bet v1-like"/>
    <property type="match status" value="1"/>
</dbReference>
<feature type="signal peptide" evidence="1">
    <location>
        <begin position="1"/>
        <end position="22"/>
    </location>
</feature>
<protein>
    <submittedName>
        <fullName evidence="2">SRPBCC family protein</fullName>
    </submittedName>
</protein>
<proteinExistence type="predicted"/>
<comment type="caution">
    <text evidence="2">The sequence shown here is derived from an EMBL/GenBank/DDBJ whole genome shotgun (WGS) entry which is preliminary data.</text>
</comment>
<dbReference type="EMBL" id="BAAAGA010000001">
    <property type="protein sequence ID" value="GAA0613564.1"/>
    <property type="molecule type" value="Genomic_DNA"/>
</dbReference>
<evidence type="ECO:0000313" key="2">
    <source>
        <dbReference type="EMBL" id="GAA0613564.1"/>
    </source>
</evidence>
<organism evidence="2 3">
    <name type="scientific">Brevundimonas kwangchunensis</name>
    <dbReference type="NCBI Taxonomy" id="322163"/>
    <lineage>
        <taxon>Bacteria</taxon>
        <taxon>Pseudomonadati</taxon>
        <taxon>Pseudomonadota</taxon>
        <taxon>Alphaproteobacteria</taxon>
        <taxon>Caulobacterales</taxon>
        <taxon>Caulobacteraceae</taxon>
        <taxon>Brevundimonas</taxon>
    </lineage>
</organism>
<keyword evidence="1" id="KW-0732">Signal</keyword>
<dbReference type="RefSeq" id="WP_343790065.1">
    <property type="nucleotide sequence ID" value="NZ_BAAAGA010000001.1"/>
</dbReference>
<reference evidence="2 3" key="1">
    <citation type="journal article" date="2019" name="Int. J. Syst. Evol. Microbiol.">
        <title>The Global Catalogue of Microorganisms (GCM) 10K type strain sequencing project: providing services to taxonomists for standard genome sequencing and annotation.</title>
        <authorList>
            <consortium name="The Broad Institute Genomics Platform"/>
            <consortium name="The Broad Institute Genome Sequencing Center for Infectious Disease"/>
            <person name="Wu L."/>
            <person name="Ma J."/>
        </authorList>
    </citation>
    <scope>NUCLEOTIDE SEQUENCE [LARGE SCALE GENOMIC DNA]</scope>
    <source>
        <strain evidence="2 3">JCM 12928</strain>
    </source>
</reference>